<organism evidence="2 3">
    <name type="scientific">Streptomyces colonosanans</name>
    <dbReference type="NCBI Taxonomy" id="1428652"/>
    <lineage>
        <taxon>Bacteria</taxon>
        <taxon>Bacillati</taxon>
        <taxon>Actinomycetota</taxon>
        <taxon>Actinomycetes</taxon>
        <taxon>Kitasatosporales</taxon>
        <taxon>Streptomycetaceae</taxon>
        <taxon>Streptomyces</taxon>
    </lineage>
</organism>
<dbReference type="AlphaFoldDB" id="A0A1S2PE84"/>
<name>A0A1S2PE84_9ACTN</name>
<feature type="transmembrane region" description="Helical" evidence="1">
    <location>
        <begin position="38"/>
        <end position="59"/>
    </location>
</feature>
<dbReference type="EMBL" id="MLYP01000039">
    <property type="protein sequence ID" value="OIJ92081.1"/>
    <property type="molecule type" value="Genomic_DNA"/>
</dbReference>
<keyword evidence="3" id="KW-1185">Reference proteome</keyword>
<evidence type="ECO:0000313" key="3">
    <source>
        <dbReference type="Proteomes" id="UP000179935"/>
    </source>
</evidence>
<keyword evidence="1" id="KW-0472">Membrane</keyword>
<keyword evidence="1" id="KW-0812">Transmembrane</keyword>
<comment type="caution">
    <text evidence="2">The sequence shown here is derived from an EMBL/GenBank/DDBJ whole genome shotgun (WGS) entry which is preliminary data.</text>
</comment>
<proteinExistence type="predicted"/>
<evidence type="ECO:0008006" key="4">
    <source>
        <dbReference type="Google" id="ProtNLM"/>
    </source>
</evidence>
<protein>
    <recommendedName>
        <fullName evidence="4">ABC3 transporter permease protein domain-containing protein</fullName>
    </recommendedName>
</protein>
<dbReference type="STRING" id="1428652.BIV24_15165"/>
<reference evidence="2 3" key="1">
    <citation type="submission" date="2016-10" db="EMBL/GenBank/DDBJ databases">
        <title>Genome sequence of Streptomyces sp. MUSC 93.</title>
        <authorList>
            <person name="Lee L.-H."/>
            <person name="Ser H.-L."/>
            <person name="Law J.W.-F."/>
        </authorList>
    </citation>
    <scope>NUCLEOTIDE SEQUENCE [LARGE SCALE GENOMIC DNA]</scope>
    <source>
        <strain evidence="2 3">MUSC 93</strain>
    </source>
</reference>
<evidence type="ECO:0000256" key="1">
    <source>
        <dbReference type="SAM" id="Phobius"/>
    </source>
</evidence>
<dbReference type="Proteomes" id="UP000179935">
    <property type="component" value="Unassembled WGS sequence"/>
</dbReference>
<gene>
    <name evidence="2" type="ORF">BIV24_15165</name>
</gene>
<accession>A0A1S2PE84</accession>
<evidence type="ECO:0000313" key="2">
    <source>
        <dbReference type="EMBL" id="OIJ92081.1"/>
    </source>
</evidence>
<keyword evidence="1" id="KW-1133">Transmembrane helix</keyword>
<sequence length="70" mass="6963">MPVGVALHTWVVPVMGHTAGTAIPATDMAVYSLPVLTGLVLGGLVITTAGALLPAGWAAKARTAAALRSE</sequence>